<protein>
    <submittedName>
        <fullName evidence="1">Uncharacterized protein</fullName>
    </submittedName>
</protein>
<evidence type="ECO:0000313" key="1">
    <source>
        <dbReference type="EMBL" id="MQL78600.1"/>
    </source>
</evidence>
<accession>A0A843U9H5</accession>
<keyword evidence="2" id="KW-1185">Reference proteome</keyword>
<comment type="caution">
    <text evidence="1">The sequence shown here is derived from an EMBL/GenBank/DDBJ whole genome shotgun (WGS) entry which is preliminary data.</text>
</comment>
<name>A0A843U9H5_COLES</name>
<sequence length="85" mass="10039">MEKVESLTFFLQELLDRRIFRALCSSLKQGSSNSCETWSSSRAERKEAKELLLVELGEMMEEERPWYHEIEQYCRDGTFPEEAEA</sequence>
<dbReference type="Proteomes" id="UP000652761">
    <property type="component" value="Unassembled WGS sequence"/>
</dbReference>
<proteinExistence type="predicted"/>
<dbReference type="EMBL" id="NMUH01000408">
    <property type="protein sequence ID" value="MQL78600.1"/>
    <property type="molecule type" value="Genomic_DNA"/>
</dbReference>
<reference evidence="1" key="1">
    <citation type="submission" date="2017-07" db="EMBL/GenBank/DDBJ databases">
        <title>Taro Niue Genome Assembly and Annotation.</title>
        <authorList>
            <person name="Atibalentja N."/>
            <person name="Keating K."/>
            <person name="Fields C.J."/>
        </authorList>
    </citation>
    <scope>NUCLEOTIDE SEQUENCE</scope>
    <source>
        <strain evidence="1">Niue_2</strain>
        <tissue evidence="1">Leaf</tissue>
    </source>
</reference>
<gene>
    <name evidence="1" type="ORF">Taro_011028</name>
</gene>
<evidence type="ECO:0000313" key="2">
    <source>
        <dbReference type="Proteomes" id="UP000652761"/>
    </source>
</evidence>
<dbReference type="AlphaFoldDB" id="A0A843U9H5"/>
<organism evidence="1 2">
    <name type="scientific">Colocasia esculenta</name>
    <name type="common">Wild taro</name>
    <name type="synonym">Arum esculentum</name>
    <dbReference type="NCBI Taxonomy" id="4460"/>
    <lineage>
        <taxon>Eukaryota</taxon>
        <taxon>Viridiplantae</taxon>
        <taxon>Streptophyta</taxon>
        <taxon>Embryophyta</taxon>
        <taxon>Tracheophyta</taxon>
        <taxon>Spermatophyta</taxon>
        <taxon>Magnoliopsida</taxon>
        <taxon>Liliopsida</taxon>
        <taxon>Araceae</taxon>
        <taxon>Aroideae</taxon>
        <taxon>Colocasieae</taxon>
        <taxon>Colocasia</taxon>
    </lineage>
</organism>